<proteinExistence type="predicted"/>
<evidence type="ECO:0000313" key="2">
    <source>
        <dbReference type="EMBL" id="THY32019.1"/>
    </source>
</evidence>
<dbReference type="EMBL" id="QZBD01000065">
    <property type="protein sequence ID" value="THY32019.1"/>
    <property type="molecule type" value="Genomic_DNA"/>
</dbReference>
<organism evidence="2 3">
    <name type="scientific">Aureobasidium pullulans</name>
    <name type="common">Black yeast</name>
    <name type="synonym">Pullularia pullulans</name>
    <dbReference type="NCBI Taxonomy" id="5580"/>
    <lineage>
        <taxon>Eukaryota</taxon>
        <taxon>Fungi</taxon>
        <taxon>Dikarya</taxon>
        <taxon>Ascomycota</taxon>
        <taxon>Pezizomycotina</taxon>
        <taxon>Dothideomycetes</taxon>
        <taxon>Dothideomycetidae</taxon>
        <taxon>Dothideales</taxon>
        <taxon>Saccotheciaceae</taxon>
        <taxon>Aureobasidium</taxon>
    </lineage>
</organism>
<protein>
    <submittedName>
        <fullName evidence="2">Uncharacterized protein</fullName>
    </submittedName>
</protein>
<accession>A0A4S9LQX8</accession>
<gene>
    <name evidence="2" type="ORF">D6D01_02703</name>
</gene>
<comment type="caution">
    <text evidence="2">The sequence shown here is derived from an EMBL/GenBank/DDBJ whole genome shotgun (WGS) entry which is preliminary data.</text>
</comment>
<evidence type="ECO:0000313" key="3">
    <source>
        <dbReference type="Proteomes" id="UP000306584"/>
    </source>
</evidence>
<evidence type="ECO:0000256" key="1">
    <source>
        <dbReference type="SAM" id="MobiDB-lite"/>
    </source>
</evidence>
<dbReference type="AlphaFoldDB" id="A0A4S9LQX8"/>
<sequence>MRQSSRLAPTIRQVSTSTSSQIFRQATRSMACDMIIPQPSPWEYICPFTQEFHAQKSAPSDIPSASIMRRLYAQGSIPEASQLTASTLQQFNESKTRSPTTETTEQRARPVQRARMYGYEPMLEGMPDLGMLETFRRAKQLKKAAREQAAVVQDSQLVPDAAEESWRVCMSYLISRTHR</sequence>
<name>A0A4S9LQX8_AURPU</name>
<reference evidence="2 3" key="1">
    <citation type="submission" date="2018-10" db="EMBL/GenBank/DDBJ databases">
        <title>Fifty Aureobasidium pullulans genomes reveal a recombining polyextremotolerant generalist.</title>
        <authorList>
            <person name="Gostincar C."/>
            <person name="Turk M."/>
            <person name="Zajc J."/>
            <person name="Gunde-Cimerman N."/>
        </authorList>
    </citation>
    <scope>NUCLEOTIDE SEQUENCE [LARGE SCALE GENOMIC DNA]</scope>
    <source>
        <strain evidence="2 3">EXF-6604</strain>
    </source>
</reference>
<feature type="region of interest" description="Disordered" evidence="1">
    <location>
        <begin position="1"/>
        <end position="20"/>
    </location>
</feature>
<dbReference type="Proteomes" id="UP000306584">
    <property type="component" value="Unassembled WGS sequence"/>
</dbReference>